<organism evidence="2">
    <name type="scientific">Micromonas pusilla (strain CCMP1545)</name>
    <name type="common">Picoplanktonic green alga</name>
    <dbReference type="NCBI Taxonomy" id="564608"/>
    <lineage>
        <taxon>Eukaryota</taxon>
        <taxon>Viridiplantae</taxon>
        <taxon>Chlorophyta</taxon>
        <taxon>Mamiellophyceae</taxon>
        <taxon>Mamiellales</taxon>
        <taxon>Mamiellaceae</taxon>
        <taxon>Micromonas</taxon>
    </lineage>
</organism>
<dbReference type="EMBL" id="GG663752">
    <property type="protein sequence ID" value="EEH51052.1"/>
    <property type="molecule type" value="Genomic_DNA"/>
</dbReference>
<protein>
    <submittedName>
        <fullName evidence="1">Predicted protein</fullName>
    </submittedName>
</protein>
<gene>
    <name evidence="1" type="ORF">MICPUCDRAFT_54745</name>
</gene>
<dbReference type="KEGG" id="mpp:MICPUCDRAFT_54745"/>
<keyword evidence="2" id="KW-1185">Reference proteome</keyword>
<dbReference type="Proteomes" id="UP000001876">
    <property type="component" value="Unassembled WGS sequence"/>
</dbReference>
<dbReference type="GeneID" id="9690159"/>
<dbReference type="Gene3D" id="1.25.40.10">
    <property type="entry name" value="Tetratricopeptide repeat domain"/>
    <property type="match status" value="1"/>
</dbReference>
<dbReference type="RefSeq" id="XP_003064718.1">
    <property type="nucleotide sequence ID" value="XM_003064672.1"/>
</dbReference>
<name>C1NA33_MICPC</name>
<reference evidence="1 2" key="1">
    <citation type="journal article" date="2009" name="Science">
        <title>Green evolution and dynamic adaptations revealed by genomes of the marine picoeukaryotes Micromonas.</title>
        <authorList>
            <person name="Worden A.Z."/>
            <person name="Lee J.H."/>
            <person name="Mock T."/>
            <person name="Rouze P."/>
            <person name="Simmons M.P."/>
            <person name="Aerts A.L."/>
            <person name="Allen A.E."/>
            <person name="Cuvelier M.L."/>
            <person name="Derelle E."/>
            <person name="Everett M.V."/>
            <person name="Foulon E."/>
            <person name="Grimwood J."/>
            <person name="Gundlach H."/>
            <person name="Henrissat B."/>
            <person name="Napoli C."/>
            <person name="McDonald S.M."/>
            <person name="Parker M.S."/>
            <person name="Rombauts S."/>
            <person name="Salamov A."/>
            <person name="Von Dassow P."/>
            <person name="Badger J.H."/>
            <person name="Coutinho P.M."/>
            <person name="Demir E."/>
            <person name="Dubchak I."/>
            <person name="Gentemann C."/>
            <person name="Eikrem W."/>
            <person name="Gready J.E."/>
            <person name="John U."/>
            <person name="Lanier W."/>
            <person name="Lindquist E.A."/>
            <person name="Lucas S."/>
            <person name="Mayer K.F."/>
            <person name="Moreau H."/>
            <person name="Not F."/>
            <person name="Otillar R."/>
            <person name="Panaud O."/>
            <person name="Pangilinan J."/>
            <person name="Paulsen I."/>
            <person name="Piegu B."/>
            <person name="Poliakov A."/>
            <person name="Robbens S."/>
            <person name="Schmutz J."/>
            <person name="Toulza E."/>
            <person name="Wyss T."/>
            <person name="Zelensky A."/>
            <person name="Zhou K."/>
            <person name="Armbrust E.V."/>
            <person name="Bhattacharya D."/>
            <person name="Goodenough U.W."/>
            <person name="Van de Peer Y."/>
            <person name="Grigoriev I.V."/>
        </authorList>
    </citation>
    <scope>NUCLEOTIDE SEQUENCE [LARGE SCALE GENOMIC DNA]</scope>
    <source>
        <strain evidence="1 2">CCMP1545</strain>
    </source>
</reference>
<evidence type="ECO:0000313" key="1">
    <source>
        <dbReference type="EMBL" id="EEH51052.1"/>
    </source>
</evidence>
<dbReference type="AlphaFoldDB" id="C1NA33"/>
<proteinExistence type="predicted"/>
<accession>C1NA33</accession>
<evidence type="ECO:0000313" key="2">
    <source>
        <dbReference type="Proteomes" id="UP000001876"/>
    </source>
</evidence>
<dbReference type="InterPro" id="IPR011990">
    <property type="entry name" value="TPR-like_helical_dom_sf"/>
</dbReference>
<sequence>MERPSAAGAAFARVLAGDSGAGPAARARAYAGVAICATRADPPDVDGAKEMLTAAIAACDGNNFSTPEDVTRATAVVTLVEEALRRGVGVKPGFGDDADSIDAEISAIKVAIEAAAAKGDGGAADARRAELALTYFFRRRDGAAAIDAALDIVKRGDKSAGRELCVALFDAVGGEVAAKGRRRLGNLWFA</sequence>